<feature type="transmembrane region" description="Helical" evidence="1">
    <location>
        <begin position="475"/>
        <end position="500"/>
    </location>
</feature>
<keyword evidence="1" id="KW-0472">Membrane</keyword>
<dbReference type="PANTHER" id="PTHR42698">
    <property type="entry name" value="GTPASE ERA"/>
    <property type="match status" value="1"/>
</dbReference>
<accession>A0A4R1CHV0</accession>
<dbReference type="InterPro" id="IPR006073">
    <property type="entry name" value="GTP-bd"/>
</dbReference>
<feature type="transmembrane region" description="Helical" evidence="1">
    <location>
        <begin position="441"/>
        <end position="463"/>
    </location>
</feature>
<organism evidence="3 4">
    <name type="scientific">Nocardioides jejuensis</name>
    <dbReference type="NCBI Taxonomy" id="2502782"/>
    <lineage>
        <taxon>Bacteria</taxon>
        <taxon>Bacillati</taxon>
        <taxon>Actinomycetota</taxon>
        <taxon>Actinomycetes</taxon>
        <taxon>Propionibacteriales</taxon>
        <taxon>Nocardioidaceae</taxon>
        <taxon>Nocardioides</taxon>
    </lineage>
</organism>
<keyword evidence="4" id="KW-1185">Reference proteome</keyword>
<dbReference type="GO" id="GO:0019843">
    <property type="term" value="F:rRNA binding"/>
    <property type="evidence" value="ECO:0007669"/>
    <property type="project" value="TreeGrafter"/>
</dbReference>
<feature type="domain" description="G" evidence="2">
    <location>
        <begin position="64"/>
        <end position="205"/>
    </location>
</feature>
<keyword evidence="1" id="KW-0812">Transmembrane</keyword>
<dbReference type="AlphaFoldDB" id="A0A4R1CHV0"/>
<protein>
    <submittedName>
        <fullName evidence="3">ABC transporter</fullName>
    </submittedName>
</protein>
<dbReference type="InterPro" id="IPR027417">
    <property type="entry name" value="P-loop_NTPase"/>
</dbReference>
<proteinExistence type="predicted"/>
<dbReference type="PANTHER" id="PTHR42698:SF1">
    <property type="entry name" value="GTPASE ERA, MITOCHONDRIAL"/>
    <property type="match status" value="1"/>
</dbReference>
<sequence length="551" mass="58516">MITVLDGVKKLVSSSSGVGRRAEALEAVVEAGRGRLDDALLDEAHQVADRVSERLRLSAHHTVVGLAGATGSGKSSTFNALTGLELSAVGVRRPTTSWATACVWGGEGAGDLLTWLGIPPRHHVTRDSMLDSSKQDDAFDGVVLLDLPDHDSTDVSHHLEADRLVQLADVLVWVLDPQKYADAAIHNRYLKPMASHAGVMIVVLNHIDTVPEDRREQMLSDVRRLLAADGLADVPVFAVSARHGDNMEKLRKEIAKRVASKKSTRKRLEADVKAVGEKLSAVSGTAVPKALGGDVSAELDEALADAAGVPVVVEAVEASARLRAARATGWPVVAWVTKLKPDPLKRLHLDLGQEGRALVKSARTSIPEPTPVQSARVDAAVRAACDEVGAGLAKPWQQAIRGAATARLSDLNNRLDHTLASTDLGVARVPWWAALVRVVQWLLILAALVGGVWLAGVGLAGYLQFDVPSPKVGPVAVPTLLLLGGVVGGILLALLCRVLVGVSARSRARSADRRLRDGIHAVAQDLVLSPINTELATYTTVREQLANVLKK</sequence>
<dbReference type="GO" id="GO:0043024">
    <property type="term" value="F:ribosomal small subunit binding"/>
    <property type="evidence" value="ECO:0007669"/>
    <property type="project" value="TreeGrafter"/>
</dbReference>
<evidence type="ECO:0000313" key="3">
    <source>
        <dbReference type="EMBL" id="TCJ30035.1"/>
    </source>
</evidence>
<comment type="caution">
    <text evidence="3">The sequence shown here is derived from an EMBL/GenBank/DDBJ whole genome shotgun (WGS) entry which is preliminary data.</text>
</comment>
<dbReference type="SUPFAM" id="SSF52540">
    <property type="entry name" value="P-loop containing nucleoside triphosphate hydrolases"/>
    <property type="match status" value="1"/>
</dbReference>
<dbReference type="Gene3D" id="3.40.50.300">
    <property type="entry name" value="P-loop containing nucleotide triphosphate hydrolases"/>
    <property type="match status" value="1"/>
</dbReference>
<dbReference type="OrthoDB" id="974105at2"/>
<evidence type="ECO:0000256" key="1">
    <source>
        <dbReference type="SAM" id="Phobius"/>
    </source>
</evidence>
<evidence type="ECO:0000313" key="4">
    <source>
        <dbReference type="Proteomes" id="UP000295453"/>
    </source>
</evidence>
<dbReference type="GO" id="GO:0005525">
    <property type="term" value="F:GTP binding"/>
    <property type="evidence" value="ECO:0007669"/>
    <property type="project" value="InterPro"/>
</dbReference>
<evidence type="ECO:0000259" key="2">
    <source>
        <dbReference type="Pfam" id="PF01926"/>
    </source>
</evidence>
<dbReference type="GO" id="GO:0000028">
    <property type="term" value="P:ribosomal small subunit assembly"/>
    <property type="evidence" value="ECO:0007669"/>
    <property type="project" value="TreeGrafter"/>
</dbReference>
<dbReference type="CDD" id="cd11383">
    <property type="entry name" value="YfjP"/>
    <property type="match status" value="1"/>
</dbReference>
<dbReference type="Pfam" id="PF01926">
    <property type="entry name" value="MMR_HSR1"/>
    <property type="match status" value="1"/>
</dbReference>
<dbReference type="Proteomes" id="UP000295453">
    <property type="component" value="Unassembled WGS sequence"/>
</dbReference>
<dbReference type="EMBL" id="SJZJ01000006">
    <property type="protein sequence ID" value="TCJ30035.1"/>
    <property type="molecule type" value="Genomic_DNA"/>
</dbReference>
<dbReference type="InterPro" id="IPR005662">
    <property type="entry name" value="GTPase_Era-like"/>
</dbReference>
<dbReference type="RefSeq" id="WP_131582159.1">
    <property type="nucleotide sequence ID" value="NZ_SJZJ01000006.1"/>
</dbReference>
<keyword evidence="1" id="KW-1133">Transmembrane helix</keyword>
<name>A0A4R1CHV0_9ACTN</name>
<reference evidence="3 4" key="1">
    <citation type="submission" date="2019-03" db="EMBL/GenBank/DDBJ databases">
        <authorList>
            <person name="Kim M.K.M."/>
        </authorList>
    </citation>
    <scope>NUCLEOTIDE SEQUENCE [LARGE SCALE GENOMIC DNA]</scope>
    <source>
        <strain evidence="3 4">18JY15-6</strain>
    </source>
</reference>
<gene>
    <name evidence="3" type="ORF">EPD65_05485</name>
</gene>
<dbReference type="GO" id="GO:0005829">
    <property type="term" value="C:cytosol"/>
    <property type="evidence" value="ECO:0007669"/>
    <property type="project" value="TreeGrafter"/>
</dbReference>